<evidence type="ECO:0000256" key="27">
    <source>
        <dbReference type="SAM" id="Phobius"/>
    </source>
</evidence>
<gene>
    <name evidence="29" type="primary">Slc17a5</name>
    <name evidence="29" type="ORF">CDAR_209851</name>
</gene>
<evidence type="ECO:0000256" key="11">
    <source>
        <dbReference type="ARBA" id="ARBA00023136"/>
    </source>
</evidence>
<dbReference type="InterPro" id="IPR020846">
    <property type="entry name" value="MFS_dom"/>
</dbReference>
<dbReference type="PROSITE" id="PS50850">
    <property type="entry name" value="MFS"/>
    <property type="match status" value="1"/>
</dbReference>
<comment type="catalytic activity">
    <reaction evidence="18">
        <text>N-acetyl-L-aspartyl-L-glutamate(out) = N-acetyl-L-aspartyl-L-glutamate(in)</text>
        <dbReference type="Rhea" id="RHEA:72599"/>
        <dbReference type="ChEBI" id="CHEBI:76931"/>
    </reaction>
    <physiologicalReaction direction="left-to-right" evidence="18">
        <dbReference type="Rhea" id="RHEA:72600"/>
    </physiologicalReaction>
</comment>
<comment type="catalytic activity">
    <reaction evidence="17">
        <text>N-acetylneuraminate(in) + H(+)(in) = N-acetylneuraminate(out) + H(+)(out)</text>
        <dbReference type="Rhea" id="RHEA:28987"/>
        <dbReference type="ChEBI" id="CHEBI:15378"/>
        <dbReference type="ChEBI" id="CHEBI:35418"/>
    </reaction>
    <physiologicalReaction direction="right-to-left" evidence="17">
        <dbReference type="Rhea" id="RHEA:28989"/>
    </physiologicalReaction>
</comment>
<dbReference type="AlphaFoldDB" id="A0AAV4NGT7"/>
<keyword evidence="12" id="KW-0325">Glycoprotein</keyword>
<dbReference type="GO" id="GO:0046942">
    <property type="term" value="P:carboxylic acid transport"/>
    <property type="evidence" value="ECO:0007669"/>
    <property type="project" value="UniProtKB-ARBA"/>
</dbReference>
<evidence type="ECO:0000313" key="30">
    <source>
        <dbReference type="Proteomes" id="UP001054837"/>
    </source>
</evidence>
<evidence type="ECO:0000256" key="22">
    <source>
        <dbReference type="ARBA" id="ARBA00069713"/>
    </source>
</evidence>
<sequence>MEKIEEEKKRCELPGVRYLFALNAAIGYCAIYALRMNISVAIVAMVNQTAIHDNPGTNVTSDDCPTPSHHKGFSNSTEISEDGEFVWSREMQGVVLGAFYYGYCFSQIPGGRLAEVYSGKWVFGISTLIVAVLTLLTPLAARFGVEYLIAIRALEGLAQGVTLPAINYMVGQWAPDSEKGVLNTLVHAGVNVGTIAAMPLTAFLCDSGLFGGWPSAFYITGLFGCLWFIMWSTLVTDSPLTHPLISKEELRYITSNQKVNHTVKAPPVPWKKIMLSVPFWIVVLCKTCQDWSFYTMMTDLPTFFGTVLHFPIQENGFFSSLPHVIQTIVGLIVSVVADFLIRRGIFSLTFVRKFCNSVSGFGGALGLVGVCLAGCDVTLNKFFFILSIAIAGFAYCGHILSLLDMAPEFVGTLMGIANTISSLTGFITPLVVGALTEEQNTLHQWRIVFIITSVLLVIATFAFIFFSSSEKQDWSDPIPSEVIRDLPQETKKVKKLYSPLQ</sequence>
<feature type="transmembrane region" description="Helical" evidence="27">
    <location>
        <begin position="153"/>
        <end position="173"/>
    </location>
</feature>
<accession>A0AAV4NGT7</accession>
<dbReference type="EMBL" id="BPLQ01001554">
    <property type="protein sequence ID" value="GIX82931.1"/>
    <property type="molecule type" value="Genomic_DNA"/>
</dbReference>
<comment type="catalytic activity">
    <reaction evidence="16">
        <text>L-aspartate(out) = L-aspartate(in)</text>
        <dbReference type="Rhea" id="RHEA:66332"/>
        <dbReference type="ChEBI" id="CHEBI:29991"/>
    </reaction>
    <physiologicalReaction direction="left-to-right" evidence="16">
        <dbReference type="Rhea" id="RHEA:66333"/>
    </physiologicalReaction>
</comment>
<evidence type="ECO:0000256" key="23">
    <source>
        <dbReference type="ARBA" id="ARBA00080244"/>
    </source>
</evidence>
<keyword evidence="30" id="KW-1185">Reference proteome</keyword>
<feature type="transmembrane region" description="Helical" evidence="27">
    <location>
        <begin position="121"/>
        <end position="141"/>
    </location>
</feature>
<evidence type="ECO:0000256" key="12">
    <source>
        <dbReference type="ARBA" id="ARBA00023180"/>
    </source>
</evidence>
<dbReference type="GO" id="GO:0016323">
    <property type="term" value="C:basolateral plasma membrane"/>
    <property type="evidence" value="ECO:0007669"/>
    <property type="project" value="UniProtKB-SubCell"/>
</dbReference>
<evidence type="ECO:0000256" key="6">
    <source>
        <dbReference type="ARBA" id="ARBA00022475"/>
    </source>
</evidence>
<dbReference type="GO" id="GO:0006820">
    <property type="term" value="P:monoatomic anion transport"/>
    <property type="evidence" value="ECO:0007669"/>
    <property type="project" value="TreeGrafter"/>
</dbReference>
<dbReference type="Gene3D" id="1.20.1250.20">
    <property type="entry name" value="MFS general substrate transporter like domains"/>
    <property type="match status" value="2"/>
</dbReference>
<reference evidence="29 30" key="1">
    <citation type="submission" date="2021-06" db="EMBL/GenBank/DDBJ databases">
        <title>Caerostris darwini draft genome.</title>
        <authorList>
            <person name="Kono N."/>
            <person name="Arakawa K."/>
        </authorList>
    </citation>
    <scope>NUCLEOTIDE SEQUENCE [LARGE SCALE GENOMIC DNA]</scope>
</reference>
<comment type="catalytic activity">
    <reaction evidence="15">
        <text>2 nitrate(out) + H(+)(out) = 2 nitrate(in) + H(+)(in)</text>
        <dbReference type="Rhea" id="RHEA:71539"/>
        <dbReference type="ChEBI" id="CHEBI:15378"/>
        <dbReference type="ChEBI" id="CHEBI:17632"/>
    </reaction>
    <physiologicalReaction direction="left-to-right" evidence="15">
        <dbReference type="Rhea" id="RHEA:71540"/>
    </physiologicalReaction>
</comment>
<dbReference type="FunFam" id="1.20.1250.20:FF:000003">
    <property type="entry name" value="Solute carrier family 17 member 3"/>
    <property type="match status" value="1"/>
</dbReference>
<evidence type="ECO:0000256" key="10">
    <source>
        <dbReference type="ARBA" id="ARBA00023018"/>
    </source>
</evidence>
<dbReference type="InterPro" id="IPR011701">
    <property type="entry name" value="MFS"/>
</dbReference>
<feature type="domain" description="Major facilitator superfamily (MFS) profile" evidence="28">
    <location>
        <begin position="25"/>
        <end position="471"/>
    </location>
</feature>
<dbReference type="CDD" id="cd17318">
    <property type="entry name" value="MFS_SLC17"/>
    <property type="match status" value="1"/>
</dbReference>
<comment type="catalytic activity">
    <reaction evidence="19">
        <text>L-glutamate(out) = L-glutamate(in)</text>
        <dbReference type="Rhea" id="RHEA:66336"/>
        <dbReference type="ChEBI" id="CHEBI:29985"/>
    </reaction>
    <physiologicalReaction direction="left-to-right" evidence="19">
        <dbReference type="Rhea" id="RHEA:66337"/>
    </physiologicalReaction>
</comment>
<evidence type="ECO:0000259" key="28">
    <source>
        <dbReference type="PROSITE" id="PS50850"/>
    </source>
</evidence>
<evidence type="ECO:0000256" key="26">
    <source>
        <dbReference type="SAM" id="MobiDB-lite"/>
    </source>
</evidence>
<keyword evidence="7 27" id="KW-0812">Transmembrane</keyword>
<comment type="subcellular location">
    <subcellularLocation>
        <location evidence="2">Basolateral cell membrane</location>
        <topology evidence="2">Multi-pass membrane protein</topology>
    </subcellularLocation>
    <subcellularLocation>
        <location evidence="3">Cytoplasmic vesicle</location>
        <location evidence="3">Secretory vesicle membrane</location>
        <topology evidence="3">Multi-pass membrane protein</topology>
    </subcellularLocation>
    <subcellularLocation>
        <location evidence="1">Cytoplasmic vesicle</location>
        <location evidence="1">Secretory vesicle</location>
        <location evidence="1">Synaptic vesicle membrane</location>
    </subcellularLocation>
    <subcellularLocation>
        <location evidence="4">Lysosome membrane</location>
    </subcellularLocation>
</comment>
<evidence type="ECO:0000256" key="14">
    <source>
        <dbReference type="ARBA" id="ARBA00023329"/>
    </source>
</evidence>
<feature type="transmembrane region" description="Helical" evidence="27">
    <location>
        <begin position="381"/>
        <end position="403"/>
    </location>
</feature>
<dbReference type="GO" id="GO:0015293">
    <property type="term" value="F:symporter activity"/>
    <property type="evidence" value="ECO:0007669"/>
    <property type="project" value="UniProtKB-KW"/>
</dbReference>
<dbReference type="InterPro" id="IPR036259">
    <property type="entry name" value="MFS_trans_sf"/>
</dbReference>
<feature type="transmembrane region" description="Helical" evidence="27">
    <location>
        <begin position="324"/>
        <end position="342"/>
    </location>
</feature>
<evidence type="ECO:0000256" key="25">
    <source>
        <dbReference type="ARBA" id="ARBA00081925"/>
    </source>
</evidence>
<keyword evidence="6" id="KW-1003">Cell membrane</keyword>
<dbReference type="GO" id="GO:0030672">
    <property type="term" value="C:synaptic vesicle membrane"/>
    <property type="evidence" value="ECO:0007669"/>
    <property type="project" value="UniProtKB-SubCell"/>
</dbReference>
<evidence type="ECO:0000256" key="17">
    <source>
        <dbReference type="ARBA" id="ARBA00050625"/>
    </source>
</evidence>
<evidence type="ECO:0000256" key="9">
    <source>
        <dbReference type="ARBA" id="ARBA00022989"/>
    </source>
</evidence>
<keyword evidence="11 27" id="KW-0472">Membrane</keyword>
<dbReference type="InterPro" id="IPR050382">
    <property type="entry name" value="MFS_Na/Anion_cotransporter"/>
</dbReference>
<evidence type="ECO:0000256" key="13">
    <source>
        <dbReference type="ARBA" id="ARBA00023228"/>
    </source>
</evidence>
<proteinExistence type="predicted"/>
<keyword evidence="10" id="KW-0770">Synapse</keyword>
<feature type="transmembrane region" description="Helical" evidence="27">
    <location>
        <begin position="185"/>
        <end position="204"/>
    </location>
</feature>
<feature type="transmembrane region" description="Helical" evidence="27">
    <location>
        <begin position="216"/>
        <end position="234"/>
    </location>
</feature>
<dbReference type="PANTHER" id="PTHR11662">
    <property type="entry name" value="SOLUTE CARRIER FAMILY 17"/>
    <property type="match status" value="1"/>
</dbReference>
<feature type="region of interest" description="Disordered" evidence="26">
    <location>
        <begin position="56"/>
        <end position="77"/>
    </location>
</feature>
<evidence type="ECO:0000256" key="15">
    <source>
        <dbReference type="ARBA" id="ARBA00050101"/>
    </source>
</evidence>
<evidence type="ECO:0000256" key="24">
    <source>
        <dbReference type="ARBA" id="ARBA00081195"/>
    </source>
</evidence>
<feature type="transmembrane region" description="Helical" evidence="27">
    <location>
        <begin position="20"/>
        <end position="46"/>
    </location>
</feature>
<evidence type="ECO:0000256" key="4">
    <source>
        <dbReference type="ARBA" id="ARBA00004656"/>
    </source>
</evidence>
<keyword evidence="14" id="KW-0968">Cytoplasmic vesicle</keyword>
<evidence type="ECO:0000313" key="29">
    <source>
        <dbReference type="EMBL" id="GIX82931.1"/>
    </source>
</evidence>
<dbReference type="SUPFAM" id="SSF103473">
    <property type="entry name" value="MFS general substrate transporter"/>
    <property type="match status" value="1"/>
</dbReference>
<evidence type="ECO:0000256" key="8">
    <source>
        <dbReference type="ARBA" id="ARBA00022847"/>
    </source>
</evidence>
<name>A0AAV4NGT7_9ARAC</name>
<evidence type="ECO:0000256" key="18">
    <source>
        <dbReference type="ARBA" id="ARBA00051403"/>
    </source>
</evidence>
<feature type="transmembrane region" description="Helical" evidence="27">
    <location>
        <begin position="415"/>
        <end position="435"/>
    </location>
</feature>
<evidence type="ECO:0000256" key="20">
    <source>
        <dbReference type="ARBA" id="ARBA00051612"/>
    </source>
</evidence>
<evidence type="ECO:0000256" key="1">
    <source>
        <dbReference type="ARBA" id="ARBA00004432"/>
    </source>
</evidence>
<dbReference type="GO" id="GO:0005765">
    <property type="term" value="C:lysosomal membrane"/>
    <property type="evidence" value="ECO:0007669"/>
    <property type="project" value="UniProtKB-SubCell"/>
</dbReference>
<keyword evidence="5" id="KW-0813">Transport</keyword>
<keyword evidence="8" id="KW-0769">Symport</keyword>
<keyword evidence="9 27" id="KW-1133">Transmembrane helix</keyword>
<dbReference type="Proteomes" id="UP001054837">
    <property type="component" value="Unassembled WGS sequence"/>
</dbReference>
<dbReference type="Pfam" id="PF07690">
    <property type="entry name" value="MFS_1"/>
    <property type="match status" value="1"/>
</dbReference>
<evidence type="ECO:0000256" key="3">
    <source>
        <dbReference type="ARBA" id="ARBA00004638"/>
    </source>
</evidence>
<comment type="function">
    <text evidence="21">Receptor for CM101, a polysaccharide produced by group B Streptococcus with antipathoangiogenic properties.</text>
</comment>
<feature type="transmembrane region" description="Helical" evidence="27">
    <location>
        <begin position="447"/>
        <end position="466"/>
    </location>
</feature>
<evidence type="ECO:0000256" key="2">
    <source>
        <dbReference type="ARBA" id="ARBA00004554"/>
    </source>
</evidence>
<organism evidence="29 30">
    <name type="scientific">Caerostris darwini</name>
    <dbReference type="NCBI Taxonomy" id="1538125"/>
    <lineage>
        <taxon>Eukaryota</taxon>
        <taxon>Metazoa</taxon>
        <taxon>Ecdysozoa</taxon>
        <taxon>Arthropoda</taxon>
        <taxon>Chelicerata</taxon>
        <taxon>Arachnida</taxon>
        <taxon>Araneae</taxon>
        <taxon>Araneomorphae</taxon>
        <taxon>Entelegynae</taxon>
        <taxon>Araneoidea</taxon>
        <taxon>Araneidae</taxon>
        <taxon>Caerostris</taxon>
    </lineage>
</organism>
<evidence type="ECO:0000256" key="7">
    <source>
        <dbReference type="ARBA" id="ARBA00022692"/>
    </source>
</evidence>
<evidence type="ECO:0000256" key="19">
    <source>
        <dbReference type="ARBA" id="ARBA00051447"/>
    </source>
</evidence>
<comment type="catalytic activity">
    <reaction evidence="20">
        <text>D-glucuronate(out) + H(+)(out) = D-glucuronate(in) + H(+)(in)</text>
        <dbReference type="Rhea" id="RHEA:72591"/>
        <dbReference type="ChEBI" id="CHEBI:15378"/>
        <dbReference type="ChEBI" id="CHEBI:58720"/>
    </reaction>
    <physiologicalReaction direction="left-to-right" evidence="20">
        <dbReference type="Rhea" id="RHEA:72592"/>
    </physiologicalReaction>
</comment>
<dbReference type="PANTHER" id="PTHR11662:SF399">
    <property type="entry name" value="FI19708P1-RELATED"/>
    <property type="match status" value="1"/>
</dbReference>
<dbReference type="FunFam" id="1.20.1250.20:FF:000067">
    <property type="entry name" value="sialin isoform X2"/>
    <property type="match status" value="1"/>
</dbReference>
<evidence type="ECO:0000256" key="16">
    <source>
        <dbReference type="ARBA" id="ARBA00050554"/>
    </source>
</evidence>
<evidence type="ECO:0000256" key="5">
    <source>
        <dbReference type="ARBA" id="ARBA00022448"/>
    </source>
</evidence>
<keyword evidence="13" id="KW-0458">Lysosome</keyword>
<comment type="caution">
    <text evidence="29">The sequence shown here is derived from an EMBL/GenBank/DDBJ whole genome shotgun (WGS) entry which is preliminary data.</text>
</comment>
<evidence type="ECO:0000256" key="21">
    <source>
        <dbReference type="ARBA" id="ARBA00056891"/>
    </source>
</evidence>
<protein>
    <recommendedName>
        <fullName evidence="22">Sialin</fullName>
    </recommendedName>
    <alternativeName>
        <fullName evidence="25">H(+)/nitrate cotransporter</fullName>
    </alternativeName>
    <alternativeName>
        <fullName evidence="23">H(+)/sialic acid cotransporter</fullName>
    </alternativeName>
    <alternativeName>
        <fullName evidence="24">Vesicular excitatory amino acid transporter</fullName>
    </alternativeName>
</protein>